<keyword evidence="2" id="KW-0812">Transmembrane</keyword>
<gene>
    <name evidence="3" type="ORF">QJU78_04030</name>
</gene>
<dbReference type="Proteomes" id="UP001230466">
    <property type="component" value="Unassembled WGS sequence"/>
</dbReference>
<proteinExistence type="predicted"/>
<evidence type="ECO:0000313" key="4">
    <source>
        <dbReference type="Proteomes" id="UP001230466"/>
    </source>
</evidence>
<organism evidence="3 4">
    <name type="scientific">Pasteurella atlantica</name>
    <dbReference type="NCBI Taxonomy" id="2827233"/>
    <lineage>
        <taxon>Bacteria</taxon>
        <taxon>Pseudomonadati</taxon>
        <taxon>Pseudomonadota</taxon>
        <taxon>Gammaproteobacteria</taxon>
        <taxon>Pasteurellales</taxon>
        <taxon>Pasteurellaceae</taxon>
        <taxon>Pasteurella</taxon>
    </lineage>
</organism>
<accession>A0AAW8CPJ6</accession>
<feature type="compositionally biased region" description="Basic residues" evidence="1">
    <location>
        <begin position="399"/>
        <end position="410"/>
    </location>
</feature>
<evidence type="ECO:0008006" key="5">
    <source>
        <dbReference type="Google" id="ProtNLM"/>
    </source>
</evidence>
<evidence type="ECO:0000256" key="2">
    <source>
        <dbReference type="SAM" id="Phobius"/>
    </source>
</evidence>
<keyword evidence="2" id="KW-1133">Transmembrane helix</keyword>
<name>A0AAW8CPJ6_9PAST</name>
<dbReference type="AlphaFoldDB" id="A0AAW8CPJ6"/>
<evidence type="ECO:0000256" key="1">
    <source>
        <dbReference type="SAM" id="MobiDB-lite"/>
    </source>
</evidence>
<comment type="caution">
    <text evidence="3">The sequence shown here is derived from an EMBL/GenBank/DDBJ whole genome shotgun (WGS) entry which is preliminary data.</text>
</comment>
<protein>
    <recommendedName>
        <fullName evidence="5">WYL domain-containing protein</fullName>
    </recommendedName>
</protein>
<reference evidence="3" key="1">
    <citation type="journal article" date="2023" name="Front. Microbiol.">
        <title>Phylogeography and host specificity of Pasteurellaceae pathogenic to sea-farmed fish in the north-east Atlantic.</title>
        <authorList>
            <person name="Gulla S."/>
            <person name="Colquhoun D.J."/>
            <person name="Olsen A.B."/>
            <person name="Spilsberg B."/>
            <person name="Lagesen K."/>
            <person name="Aakesson C.P."/>
            <person name="Strom S."/>
            <person name="Manji F."/>
            <person name="Birkbeck T.H."/>
            <person name="Nilsen H.K."/>
        </authorList>
    </citation>
    <scope>NUCLEOTIDE SEQUENCE</scope>
    <source>
        <strain evidence="3">VIB1234</strain>
    </source>
</reference>
<feature type="transmembrane region" description="Helical" evidence="2">
    <location>
        <begin position="6"/>
        <end position="24"/>
    </location>
</feature>
<evidence type="ECO:0000313" key="3">
    <source>
        <dbReference type="EMBL" id="MDP8186944.1"/>
    </source>
</evidence>
<sequence length="497" mass="58131">MTTSYWVFISLIGLFFFFLFRGYFFKTKIENQQQLEQDIGKKENIIKSSVTEEEKVLIKSVIGERINIYAYMAESVGKTKAQAIKDILQDINTLEEYEEFERQYYALLSDKNLDIEVYDSGFLDILDKVSDKLDDKFLAWQFIPDLSIYTPKKQLENAYKVFSKEEYQEAKKYLSKSKYDWEPITGWESPEQIDSKMQSEIDFSIEFRIIVESDEPMQSQIIKINSLVAKKPTMLNELCSALEDEHLTFGDMWFMYNLEKDGLPFAYELYKDGYTTPEKCLEIDPNEFIKRKGVGKVKQEELKKYQAKVKRRKNKILSKNKKLGLIVLFNKILEDDIVTLEEAKELQQNISSSSINDRQIKHIELTLARVLIDDHLDEKEAEELRVLLGEYVDSENTKSKPKPQKPKKLKPKEPIKKENSNSASIYNPLFIGKEYYILYQDFEGNISERGIIVLSYTENKMGNLIVKSKCKKANAIRHFRLDRIIEAVDLETGEIIL</sequence>
<feature type="region of interest" description="Disordered" evidence="1">
    <location>
        <begin position="395"/>
        <end position="416"/>
    </location>
</feature>
<keyword evidence="2" id="KW-0472">Membrane</keyword>
<dbReference type="RefSeq" id="WP_211598890.1">
    <property type="nucleotide sequence ID" value="NZ_JAGRQI010000019.1"/>
</dbReference>
<dbReference type="EMBL" id="JASAYJ010000006">
    <property type="protein sequence ID" value="MDP8186944.1"/>
    <property type="molecule type" value="Genomic_DNA"/>
</dbReference>